<dbReference type="EMBL" id="KN847987">
    <property type="protein sequence ID" value="KIR45727.1"/>
    <property type="molecule type" value="Genomic_DNA"/>
</dbReference>
<dbReference type="OrthoDB" id="2596087at2759"/>
<dbReference type="HOGENOM" id="CLU_156000_0_0_1"/>
<reference evidence="2" key="1">
    <citation type="submission" date="2015-01" db="EMBL/GenBank/DDBJ databases">
        <title>The Genome Sequence of Cryptococcus gattii CA1280.</title>
        <authorList>
            <consortium name="The Broad Institute Genomics Platform"/>
            <person name="Cuomo C."/>
            <person name="Litvintseva A."/>
            <person name="Chen Y."/>
            <person name="Heitman J."/>
            <person name="Sun S."/>
            <person name="Springer D."/>
            <person name="Dromer F."/>
            <person name="Young S."/>
            <person name="Zeng Q."/>
            <person name="Gargeya S."/>
            <person name="Abouelleil A."/>
            <person name="Alvarado L."/>
            <person name="Chapman S.B."/>
            <person name="Gainer-Dewar J."/>
            <person name="Goldberg J."/>
            <person name="Griggs A."/>
            <person name="Gujja S."/>
            <person name="Hansen M."/>
            <person name="Howarth C."/>
            <person name="Imamovic A."/>
            <person name="Larimer J."/>
            <person name="Murphy C."/>
            <person name="Naylor J."/>
            <person name="Pearson M."/>
            <person name="Priest M."/>
            <person name="Roberts A."/>
            <person name="Saif S."/>
            <person name="Shea T."/>
            <person name="Sykes S."/>
            <person name="Wortman J."/>
            <person name="Nusbaum C."/>
            <person name="Birren B."/>
        </authorList>
    </citation>
    <scope>NUCLEOTIDE SEQUENCE [LARGE SCALE GENOMIC DNA]</scope>
    <source>
        <strain evidence="2">CA1280</strain>
    </source>
</reference>
<evidence type="ECO:0000313" key="2">
    <source>
        <dbReference type="EMBL" id="KIR45727.1"/>
    </source>
</evidence>
<organism evidence="2">
    <name type="scientific">Cryptococcus bacillisporus CA1280</name>
    <dbReference type="NCBI Taxonomy" id="1296109"/>
    <lineage>
        <taxon>Eukaryota</taxon>
        <taxon>Fungi</taxon>
        <taxon>Dikarya</taxon>
        <taxon>Basidiomycota</taxon>
        <taxon>Agaricomycotina</taxon>
        <taxon>Tremellomycetes</taxon>
        <taxon>Tremellales</taxon>
        <taxon>Cryptococcaceae</taxon>
        <taxon>Cryptococcus</taxon>
        <taxon>Cryptococcus gattii species complex</taxon>
    </lineage>
</organism>
<dbReference type="AlphaFoldDB" id="A0A0D0TH29"/>
<sequence length="140" mass="15555">MSPHTHPSISSQQPHLSNVLAPASPPANIERTESEVRTRNSTAGNKRLTLPAVQIQADDDERKGEPSENTDRRDRDKGKEKDKEGGKWIQGIDYAYEYVPVTQVSGYESSSQSDADSYPSDVKEEKICKCLVVVTWVLVP</sequence>
<gene>
    <name evidence="2" type="ORF">I312_05089</name>
</gene>
<evidence type="ECO:0000256" key="1">
    <source>
        <dbReference type="SAM" id="MobiDB-lite"/>
    </source>
</evidence>
<feature type="region of interest" description="Disordered" evidence="1">
    <location>
        <begin position="1"/>
        <end position="86"/>
    </location>
</feature>
<proteinExistence type="predicted"/>
<name>A0A0D0TH29_CRYGA</name>
<feature type="compositionally biased region" description="Basic and acidic residues" evidence="1">
    <location>
        <begin position="60"/>
        <end position="86"/>
    </location>
</feature>
<protein>
    <submittedName>
        <fullName evidence="2">Uncharacterized protein</fullName>
    </submittedName>
</protein>
<feature type="compositionally biased region" description="Polar residues" evidence="1">
    <location>
        <begin position="1"/>
        <end position="16"/>
    </location>
</feature>
<accession>A0A0D0TH29</accession>